<dbReference type="EC" id="3.2.1.101" evidence="3 8"/>
<name>A0ABR4C3X3_9HELO</name>
<sequence length="454" mass="47687">MVRASSLAAFAAFSLNSVYGLELDVKNDASIKSTASSIASIMVGFYNGNETGETPGILPEPYFWWNAGAMWDTLIQYWQVTGDNQYNGIVSQALQFQQAENGDFMPLNQTKTLGNDDQSTWALAAMSAAEQNFPVPEGTSWVSLADAVFNEQALRWDAATCGGGLRWQIFTFNTGYNYKNSISNGNFFQLAARLARYTGNTTYSEWATNVYSWSTSVGFVDKDYRVFDGSDAIQNCSRVSKLQFSYDAGTFISGAAYMYNISSGDKQKTWKTALDGLLKTNLAVFFPDGVATEVSCEGTGTCNVDMHSMKGIFSQSLVDTIKVAPYTSDSILKVLGSSAEAAAKACTRTECPVVWNGTDTKDGGVGGALSALSYVQGLLVGKAAAPTTAATGGSGSSGTGIGGSGTSTNSTSGTPTSSGTPASTTSGNAATALGSQMGMGGIFAVFGSIAWLVL</sequence>
<keyword evidence="5 8" id="KW-0378">Hydrolase</keyword>
<accession>A0ABR4C3X3</accession>
<dbReference type="InterPro" id="IPR005198">
    <property type="entry name" value="Glyco_hydro_76"/>
</dbReference>
<evidence type="ECO:0000256" key="8">
    <source>
        <dbReference type="PIRNR" id="PIRNR016302"/>
    </source>
</evidence>
<feature type="compositionally biased region" description="Low complexity" evidence="9">
    <location>
        <begin position="406"/>
        <end position="427"/>
    </location>
</feature>
<evidence type="ECO:0000256" key="2">
    <source>
        <dbReference type="ARBA" id="ARBA00009699"/>
    </source>
</evidence>
<comment type="similarity">
    <text evidence="2 8">Belongs to the glycosyl hydrolase 76 family.</text>
</comment>
<comment type="caution">
    <text evidence="11">The sequence shown here is derived from an EMBL/GenBank/DDBJ whole genome shotgun (WGS) entry which is preliminary data.</text>
</comment>
<keyword evidence="6" id="KW-0325">Glycoprotein</keyword>
<gene>
    <name evidence="11" type="ORF">VTL71DRAFT_3768</name>
</gene>
<dbReference type="InterPro" id="IPR008928">
    <property type="entry name" value="6-hairpin_glycosidase_sf"/>
</dbReference>
<dbReference type="Pfam" id="PF03663">
    <property type="entry name" value="Glyco_hydro_76"/>
    <property type="match status" value="1"/>
</dbReference>
<reference evidence="11 12" key="1">
    <citation type="journal article" date="2024" name="Commun. Biol.">
        <title>Comparative genomic analysis of thermophilic fungi reveals convergent evolutionary adaptations and gene losses.</title>
        <authorList>
            <person name="Steindorff A.S."/>
            <person name="Aguilar-Pontes M.V."/>
            <person name="Robinson A.J."/>
            <person name="Andreopoulos B."/>
            <person name="LaButti K."/>
            <person name="Kuo A."/>
            <person name="Mondo S."/>
            <person name="Riley R."/>
            <person name="Otillar R."/>
            <person name="Haridas S."/>
            <person name="Lipzen A."/>
            <person name="Grimwood J."/>
            <person name="Schmutz J."/>
            <person name="Clum A."/>
            <person name="Reid I.D."/>
            <person name="Moisan M.C."/>
            <person name="Butler G."/>
            <person name="Nguyen T.T.M."/>
            <person name="Dewar K."/>
            <person name="Conant G."/>
            <person name="Drula E."/>
            <person name="Henrissat B."/>
            <person name="Hansel C."/>
            <person name="Singer S."/>
            <person name="Hutchinson M.I."/>
            <person name="de Vries R.P."/>
            <person name="Natvig D.O."/>
            <person name="Powell A.J."/>
            <person name="Tsang A."/>
            <person name="Grigoriev I.V."/>
        </authorList>
    </citation>
    <scope>NUCLEOTIDE SEQUENCE [LARGE SCALE GENOMIC DNA]</scope>
    <source>
        <strain evidence="11 12">CBS 494.80</strain>
    </source>
</reference>
<dbReference type="PANTHER" id="PTHR12145:SF41">
    <property type="entry name" value="MANNAN ENDO-1,6-ALPHA-MANNOSIDASE"/>
    <property type="match status" value="1"/>
</dbReference>
<feature type="signal peptide" evidence="10">
    <location>
        <begin position="1"/>
        <end position="20"/>
    </location>
</feature>
<dbReference type="Gene3D" id="1.50.10.20">
    <property type="match status" value="1"/>
</dbReference>
<evidence type="ECO:0000313" key="11">
    <source>
        <dbReference type="EMBL" id="KAL2064631.1"/>
    </source>
</evidence>
<evidence type="ECO:0000256" key="9">
    <source>
        <dbReference type="SAM" id="MobiDB-lite"/>
    </source>
</evidence>
<evidence type="ECO:0000256" key="10">
    <source>
        <dbReference type="SAM" id="SignalP"/>
    </source>
</evidence>
<evidence type="ECO:0000256" key="4">
    <source>
        <dbReference type="ARBA" id="ARBA00022729"/>
    </source>
</evidence>
<evidence type="ECO:0000256" key="3">
    <source>
        <dbReference type="ARBA" id="ARBA00012350"/>
    </source>
</evidence>
<dbReference type="PIRSF" id="PIRSF016302">
    <property type="entry name" value="Man_a_manosd"/>
    <property type="match status" value="1"/>
</dbReference>
<feature type="chain" id="PRO_5046933040" description="Mannan endo-1,6-alpha-mannosidase" evidence="10">
    <location>
        <begin position="21"/>
        <end position="454"/>
    </location>
</feature>
<evidence type="ECO:0000256" key="1">
    <source>
        <dbReference type="ARBA" id="ARBA00001452"/>
    </source>
</evidence>
<proteinExistence type="inferred from homology"/>
<dbReference type="EMBL" id="JAZHXI010000013">
    <property type="protein sequence ID" value="KAL2064631.1"/>
    <property type="molecule type" value="Genomic_DNA"/>
</dbReference>
<evidence type="ECO:0000256" key="7">
    <source>
        <dbReference type="ARBA" id="ARBA00023295"/>
    </source>
</evidence>
<keyword evidence="4 10" id="KW-0732">Signal</keyword>
<dbReference type="Proteomes" id="UP001595075">
    <property type="component" value="Unassembled WGS sequence"/>
</dbReference>
<keyword evidence="7 8" id="KW-0326">Glycosidase</keyword>
<dbReference type="InterPro" id="IPR014480">
    <property type="entry name" value="Mannan-1_6-alpha_mannosidase"/>
</dbReference>
<keyword evidence="12" id="KW-1185">Reference proteome</keyword>
<dbReference type="SUPFAM" id="SSF48208">
    <property type="entry name" value="Six-hairpin glycosidases"/>
    <property type="match status" value="1"/>
</dbReference>
<protein>
    <recommendedName>
        <fullName evidence="3 8">Mannan endo-1,6-alpha-mannosidase</fullName>
        <ecNumber evidence="3 8">3.2.1.101</ecNumber>
    </recommendedName>
</protein>
<feature type="compositionally biased region" description="Gly residues" evidence="9">
    <location>
        <begin position="392"/>
        <end position="405"/>
    </location>
</feature>
<evidence type="ECO:0000256" key="6">
    <source>
        <dbReference type="ARBA" id="ARBA00023180"/>
    </source>
</evidence>
<evidence type="ECO:0000256" key="5">
    <source>
        <dbReference type="ARBA" id="ARBA00022801"/>
    </source>
</evidence>
<feature type="region of interest" description="Disordered" evidence="9">
    <location>
        <begin position="387"/>
        <end position="427"/>
    </location>
</feature>
<dbReference type="PANTHER" id="PTHR12145">
    <property type="entry name" value="MANNAN ENDO-1,6-ALPHA-MANNOSIDASE DCW1"/>
    <property type="match status" value="1"/>
</dbReference>
<organism evidence="11 12">
    <name type="scientific">Oculimacula yallundae</name>
    <dbReference type="NCBI Taxonomy" id="86028"/>
    <lineage>
        <taxon>Eukaryota</taxon>
        <taxon>Fungi</taxon>
        <taxon>Dikarya</taxon>
        <taxon>Ascomycota</taxon>
        <taxon>Pezizomycotina</taxon>
        <taxon>Leotiomycetes</taxon>
        <taxon>Helotiales</taxon>
        <taxon>Ploettnerulaceae</taxon>
        <taxon>Oculimacula</taxon>
    </lineage>
</organism>
<evidence type="ECO:0000313" key="12">
    <source>
        <dbReference type="Proteomes" id="UP001595075"/>
    </source>
</evidence>
<comment type="catalytic activity">
    <reaction evidence="1 8">
        <text>Random hydrolysis of (1-&gt;6)-alpha-D-mannosidic linkages in unbranched (1-&gt;6)-mannans.</text>
        <dbReference type="EC" id="3.2.1.101"/>
    </reaction>
</comment>